<organism evidence="3 4">
    <name type="scientific">Haloechinothrix alba</name>
    <dbReference type="NCBI Taxonomy" id="664784"/>
    <lineage>
        <taxon>Bacteria</taxon>
        <taxon>Bacillati</taxon>
        <taxon>Actinomycetota</taxon>
        <taxon>Actinomycetes</taxon>
        <taxon>Pseudonocardiales</taxon>
        <taxon>Pseudonocardiaceae</taxon>
        <taxon>Haloechinothrix</taxon>
    </lineage>
</organism>
<feature type="region of interest" description="Disordered" evidence="1">
    <location>
        <begin position="173"/>
        <end position="254"/>
    </location>
</feature>
<accession>A0A238VGH7</accession>
<sequence length="455" mass="45886">MVSSGVGSAETATLSLDYECPFPLIGVQPMTVDITTEIPSSIEVGESTPEFEIDAVSTVDEQATEGLQMVGAETVEGTADADSQVNAPDMELPITVPMDIPQQPVPDSGELVVDAHGTAPSISFEEPGTASIEVHDLLLTMTPRDGDGNETGLGTFESECTQLDGQDNVLHEFEITDGGGGDGGTDEGGTEEGGTEEGGTDDGGTEGGTDEGGAEDGGTDGGTDEGGTEGGAEDGGADDGGADGGQPGDPVEISYDLSGESYINAADGTVALNGGIDARMDLATGSYTADLMLDDTSGTFNIMGFLQADADVAFEQTRETTGTLDNDGNLTSSSEMHVYLTEVSTFGFPIGGGPDCRTVEPALVELAGSGFDPFDGGTLSGEYELPPVENCGSFNDMISMFVAGPGNTIDLNLAHTDNGGSEDGGTEAGGTEDGGTEDGGTEDGGFGFGGFGGFF</sequence>
<proteinExistence type="predicted"/>
<protein>
    <recommendedName>
        <fullName evidence="2">DUF6801 domain-containing protein</fullName>
    </recommendedName>
</protein>
<feature type="domain" description="DUF6801" evidence="2">
    <location>
        <begin position="17"/>
        <end position="171"/>
    </location>
</feature>
<reference evidence="3 4" key="1">
    <citation type="submission" date="2017-06" db="EMBL/GenBank/DDBJ databases">
        <authorList>
            <person name="Kim H.J."/>
            <person name="Triplett B.A."/>
        </authorList>
    </citation>
    <scope>NUCLEOTIDE SEQUENCE [LARGE SCALE GENOMIC DNA]</scope>
    <source>
        <strain evidence="3 4">DSM 45207</strain>
    </source>
</reference>
<keyword evidence="4" id="KW-1185">Reference proteome</keyword>
<evidence type="ECO:0000313" key="3">
    <source>
        <dbReference type="EMBL" id="SNR33264.1"/>
    </source>
</evidence>
<feature type="region of interest" description="Disordered" evidence="1">
    <location>
        <begin position="414"/>
        <end position="455"/>
    </location>
</feature>
<evidence type="ECO:0000256" key="1">
    <source>
        <dbReference type="SAM" id="MobiDB-lite"/>
    </source>
</evidence>
<feature type="compositionally biased region" description="Gly residues" evidence="1">
    <location>
        <begin position="442"/>
        <end position="455"/>
    </location>
</feature>
<dbReference type="Pfam" id="PF20611">
    <property type="entry name" value="DUF6801"/>
    <property type="match status" value="1"/>
</dbReference>
<evidence type="ECO:0000313" key="4">
    <source>
        <dbReference type="Proteomes" id="UP000198348"/>
    </source>
</evidence>
<gene>
    <name evidence="3" type="ORF">SAMN06265360_102214</name>
</gene>
<dbReference type="Proteomes" id="UP000198348">
    <property type="component" value="Unassembled WGS sequence"/>
</dbReference>
<dbReference type="AlphaFoldDB" id="A0A238VGH7"/>
<dbReference type="InterPro" id="IPR046542">
    <property type="entry name" value="DUF6801"/>
</dbReference>
<feature type="compositionally biased region" description="Acidic residues" evidence="1">
    <location>
        <begin position="184"/>
        <end position="241"/>
    </location>
</feature>
<dbReference type="EMBL" id="FZNW01000002">
    <property type="protein sequence ID" value="SNR33264.1"/>
    <property type="molecule type" value="Genomic_DNA"/>
</dbReference>
<name>A0A238VGH7_9PSEU</name>
<evidence type="ECO:0000259" key="2">
    <source>
        <dbReference type="Pfam" id="PF20611"/>
    </source>
</evidence>
<feature type="compositionally biased region" description="Gly residues" evidence="1">
    <location>
        <begin position="421"/>
        <end position="433"/>
    </location>
</feature>